<dbReference type="PANTHER" id="PTHR47747">
    <property type="entry name" value="RIBONUCLEASE P PROTEIN SUBUNIT P38-LIKE PROTEIN"/>
    <property type="match status" value="1"/>
</dbReference>
<evidence type="ECO:0000313" key="4">
    <source>
        <dbReference type="Proteomes" id="UP001187471"/>
    </source>
</evidence>
<sequence length="884" mass="101865">MDKEGLSDSCWNMNEQKSESLYPMFFGVSCAFFALRLLPEPETNDEKWSEIRIKMLQGSAHLLGLLVWRVQREDVINGKAELLSKLEIAEKEIEELRKRRREDAKANEKVVGIFASHEQGWFAERKKLRQQIGALMNELRVLETKKDEAISILNEELQGKDHLVQSKDKIIEEEKQKRKELDEQIKRAEIVAEELRETAKRESQEHSTDLWKHKTAFIELVSNQRQLEAEMGRAVRQVEAAKQEVDSVLEQKEQSVFMTQKLSMELVKMRRDLEQKDDILSAMLRKSKLDTEEKQMLLKEVKLSKAERKQAELDLERWRAVSGSRHERSSLRSILSRPSKLKLDFSNERVIHTAAPPHFGKTRSRPNNFLEYEQPELRNEPKVFSPLSDQYMTEGSQDLVLTADVKQLEVWVRSEAEKCAAVIEQRHHLEIDAFAEQLRLKDEKIEAFRWRLLSMELESKRLQSHIEGLEHELSQARQDNLKFKALLMDREAELHSLKERLALQLIPPNIQKTNLSSPSHDLPITRETVWSKVKIIKRKPGEKEHETASSYRLPQEAETENEEESPVKSQSKDIITMVQSPQKEFAEEKDVDLDPSSIQGGCASTEEIEDANRLPSASQPFTKKTNSPWRMDLHALGVSYKIKRLKQQLLMFERLTGKLESCEDSESDDKGHFGIKGLYMLMSLLNKQVSRYQSLQGKTDDICKRMHENDLDVNHEHPGVARTKEESRTLERFLEETFQLQRYMVATGQKLMEIQSKISSGFVGAAEELEGPASFDMKRFADSLRTLFMEVQRGLEVRIAGIIGDLEGTLTLGEIRAVLSYFLHFIMLTFQGTLPTQLYRLIRKVAGSRNVYPSPLVLAGLDTNHMPAPRSSKLPIQVTAPQAP</sequence>
<feature type="compositionally biased region" description="Polar residues" evidence="2">
    <location>
        <begin position="615"/>
        <end position="627"/>
    </location>
</feature>
<dbReference type="PANTHER" id="PTHR47747:SF2">
    <property type="entry name" value="RIBONUCLEASE P PROTEIN SUBUNIT P38-LIKE PROTEIN"/>
    <property type="match status" value="1"/>
</dbReference>
<evidence type="ECO:0000256" key="2">
    <source>
        <dbReference type="SAM" id="MobiDB-lite"/>
    </source>
</evidence>
<feature type="coiled-coil region" evidence="1">
    <location>
        <begin position="79"/>
        <end position="255"/>
    </location>
</feature>
<accession>A0AA88RMK8</accession>
<keyword evidence="1" id="KW-0175">Coiled coil</keyword>
<evidence type="ECO:0000256" key="1">
    <source>
        <dbReference type="SAM" id="Coils"/>
    </source>
</evidence>
<proteinExistence type="predicted"/>
<name>A0AA88RMK8_9ASTE</name>
<organism evidence="3 4">
    <name type="scientific">Escallonia rubra</name>
    <dbReference type="NCBI Taxonomy" id="112253"/>
    <lineage>
        <taxon>Eukaryota</taxon>
        <taxon>Viridiplantae</taxon>
        <taxon>Streptophyta</taxon>
        <taxon>Embryophyta</taxon>
        <taxon>Tracheophyta</taxon>
        <taxon>Spermatophyta</taxon>
        <taxon>Magnoliopsida</taxon>
        <taxon>eudicotyledons</taxon>
        <taxon>Gunneridae</taxon>
        <taxon>Pentapetalae</taxon>
        <taxon>asterids</taxon>
        <taxon>campanulids</taxon>
        <taxon>Escalloniales</taxon>
        <taxon>Escalloniaceae</taxon>
        <taxon>Escallonia</taxon>
    </lineage>
</organism>
<dbReference type="PROSITE" id="PS51257">
    <property type="entry name" value="PROKAR_LIPOPROTEIN"/>
    <property type="match status" value="1"/>
</dbReference>
<comment type="caution">
    <text evidence="3">The sequence shown here is derived from an EMBL/GenBank/DDBJ whole genome shotgun (WGS) entry which is preliminary data.</text>
</comment>
<dbReference type="EMBL" id="JAVXUO010000385">
    <property type="protein sequence ID" value="KAK2992748.1"/>
    <property type="molecule type" value="Genomic_DNA"/>
</dbReference>
<feature type="region of interest" description="Disordered" evidence="2">
    <location>
        <begin position="606"/>
        <end position="627"/>
    </location>
</feature>
<keyword evidence="4" id="KW-1185">Reference proteome</keyword>
<evidence type="ECO:0000313" key="3">
    <source>
        <dbReference type="EMBL" id="KAK2992748.1"/>
    </source>
</evidence>
<feature type="coiled-coil region" evidence="1">
    <location>
        <begin position="452"/>
        <end position="486"/>
    </location>
</feature>
<dbReference type="Proteomes" id="UP001187471">
    <property type="component" value="Unassembled WGS sequence"/>
</dbReference>
<dbReference type="AlphaFoldDB" id="A0AA88RMK8"/>
<reference evidence="3" key="1">
    <citation type="submission" date="2022-12" db="EMBL/GenBank/DDBJ databases">
        <title>Draft genome assemblies for two species of Escallonia (Escalloniales).</title>
        <authorList>
            <person name="Chanderbali A."/>
            <person name="Dervinis C."/>
            <person name="Anghel I."/>
            <person name="Soltis D."/>
            <person name="Soltis P."/>
            <person name="Zapata F."/>
        </authorList>
    </citation>
    <scope>NUCLEOTIDE SEQUENCE</scope>
    <source>
        <strain evidence="3">UCBG92.1500</strain>
        <tissue evidence="3">Leaf</tissue>
    </source>
</reference>
<protein>
    <submittedName>
        <fullName evidence="3">Uncharacterized protein</fullName>
    </submittedName>
</protein>
<gene>
    <name evidence="3" type="ORF">RJ640_023261</name>
</gene>
<feature type="region of interest" description="Disordered" evidence="2">
    <location>
        <begin position="539"/>
        <end position="574"/>
    </location>
</feature>